<dbReference type="InterPro" id="IPR025465">
    <property type="entry name" value="DUF4316"/>
</dbReference>
<sequence length="87" mass="10255">MLAKLAEYKPLAKIEEIEEQNYNMIDDRLNNGVEKFNREEEKKEQAEKPQARFSLKERLAAKQKEVAQGKKDSKEQNKNMVVIRCPF</sequence>
<protein>
    <recommendedName>
        <fullName evidence="1">DUF4316 domain-containing protein</fullName>
    </recommendedName>
</protein>
<dbReference type="EMBL" id="CYXV01000004">
    <property type="protein sequence ID" value="CUM89292.1"/>
    <property type="molecule type" value="Genomic_DNA"/>
</dbReference>
<reference evidence="2 3" key="1">
    <citation type="submission" date="2015-09" db="EMBL/GenBank/DDBJ databases">
        <authorList>
            <consortium name="Pathogen Informatics"/>
        </authorList>
    </citation>
    <scope>NUCLEOTIDE SEQUENCE [LARGE SCALE GENOMIC DNA]</scope>
    <source>
        <strain evidence="2 3">2789STDY5608863</strain>
    </source>
</reference>
<accession>A0A173SFY4</accession>
<feature type="domain" description="DUF4316" evidence="1">
    <location>
        <begin position="10"/>
        <end position="48"/>
    </location>
</feature>
<evidence type="ECO:0000259" key="1">
    <source>
        <dbReference type="Pfam" id="PF14195"/>
    </source>
</evidence>
<gene>
    <name evidence="2" type="ORF">ERS852420_01372</name>
</gene>
<evidence type="ECO:0000313" key="2">
    <source>
        <dbReference type="EMBL" id="CUM89292.1"/>
    </source>
</evidence>
<organism evidence="2 3">
    <name type="scientific">Roseburia faecis</name>
    <dbReference type="NCBI Taxonomy" id="301302"/>
    <lineage>
        <taxon>Bacteria</taxon>
        <taxon>Bacillati</taxon>
        <taxon>Bacillota</taxon>
        <taxon>Clostridia</taxon>
        <taxon>Lachnospirales</taxon>
        <taxon>Lachnospiraceae</taxon>
        <taxon>Roseburia</taxon>
    </lineage>
</organism>
<dbReference type="Pfam" id="PF14195">
    <property type="entry name" value="DUF4316"/>
    <property type="match status" value="1"/>
</dbReference>
<dbReference type="Proteomes" id="UP000095495">
    <property type="component" value="Unassembled WGS sequence"/>
</dbReference>
<name>A0A173SFY4_9FIRM</name>
<proteinExistence type="predicted"/>
<evidence type="ECO:0000313" key="3">
    <source>
        <dbReference type="Proteomes" id="UP000095495"/>
    </source>
</evidence>
<dbReference type="AlphaFoldDB" id="A0A173SFY4"/>